<evidence type="ECO:0000256" key="1">
    <source>
        <dbReference type="ARBA" id="ARBA00004613"/>
    </source>
</evidence>
<feature type="region of interest" description="Disordered" evidence="7">
    <location>
        <begin position="36"/>
        <end position="61"/>
    </location>
</feature>
<evidence type="ECO:0000256" key="7">
    <source>
        <dbReference type="SAM" id="MobiDB-lite"/>
    </source>
</evidence>
<evidence type="ECO:0000256" key="2">
    <source>
        <dbReference type="ARBA" id="ARBA00009178"/>
    </source>
</evidence>
<dbReference type="GO" id="GO:0005576">
    <property type="term" value="C:extracellular region"/>
    <property type="evidence" value="ECO:0007669"/>
    <property type="project" value="UniProtKB-SubCell"/>
</dbReference>
<dbReference type="PANTHER" id="PTHR33136">
    <property type="entry name" value="RAPID ALKALINIZATION FACTOR-LIKE"/>
    <property type="match status" value="1"/>
</dbReference>
<evidence type="ECO:0000256" key="5">
    <source>
        <dbReference type="ARBA" id="ARBA00022729"/>
    </source>
</evidence>
<comment type="subcellular location">
    <subcellularLocation>
        <location evidence="1">Secreted</location>
    </subcellularLocation>
</comment>
<reference evidence="8" key="1">
    <citation type="submission" date="2021-01" db="UniProtKB">
        <authorList>
            <consortium name="EnsemblPlants"/>
        </authorList>
    </citation>
    <scope>IDENTIFICATION</scope>
</reference>
<keyword evidence="3" id="KW-0964">Secreted</keyword>
<evidence type="ECO:0000256" key="3">
    <source>
        <dbReference type="ARBA" id="ARBA00022525"/>
    </source>
</evidence>
<keyword evidence="9" id="KW-1185">Reference proteome</keyword>
<sequence length="78" mass="8548">CDPEGEFLTDSETSRRFLEEKKKYISYGALRRDQPVCGGGSRGQPYSSSSASCLPPRTNPQHGVCSKIYRCRQGGSSS</sequence>
<accession>A0A7N0U3Q9</accession>
<comment type="similarity">
    <text evidence="2">Belongs to the plant rapid alkalinization factor (RALF) family.</text>
</comment>
<dbReference type="Gramene" id="Kaladp0053s0439.1.v1.1">
    <property type="protein sequence ID" value="Kaladp0053s0439.1.v1.1.CDS.1"/>
    <property type="gene ID" value="Kaladp0053s0439.v1.1"/>
</dbReference>
<dbReference type="InterPro" id="IPR008801">
    <property type="entry name" value="RALF"/>
</dbReference>
<protein>
    <submittedName>
        <fullName evidence="8">Uncharacterized protein</fullName>
    </submittedName>
</protein>
<dbReference type="GO" id="GO:0019722">
    <property type="term" value="P:calcium-mediated signaling"/>
    <property type="evidence" value="ECO:0007669"/>
    <property type="project" value="TreeGrafter"/>
</dbReference>
<dbReference type="GO" id="GO:0005179">
    <property type="term" value="F:hormone activity"/>
    <property type="evidence" value="ECO:0007669"/>
    <property type="project" value="UniProtKB-KW"/>
</dbReference>
<proteinExistence type="inferred from homology"/>
<dbReference type="Pfam" id="PF05498">
    <property type="entry name" value="RALF"/>
    <property type="match status" value="1"/>
</dbReference>
<evidence type="ECO:0000313" key="8">
    <source>
        <dbReference type="EnsemblPlants" id="Kaladp0053s0439.1.v1.1.CDS.1"/>
    </source>
</evidence>
<name>A0A7N0U3Q9_KALFE</name>
<keyword evidence="5" id="KW-0732">Signal</keyword>
<evidence type="ECO:0000256" key="4">
    <source>
        <dbReference type="ARBA" id="ARBA00022702"/>
    </source>
</evidence>
<keyword evidence="4" id="KW-0372">Hormone</keyword>
<dbReference type="AlphaFoldDB" id="A0A7N0U3Q9"/>
<dbReference type="GO" id="GO:0009506">
    <property type="term" value="C:plasmodesma"/>
    <property type="evidence" value="ECO:0007669"/>
    <property type="project" value="TreeGrafter"/>
</dbReference>
<keyword evidence="6" id="KW-1015">Disulfide bond</keyword>
<evidence type="ECO:0000256" key="6">
    <source>
        <dbReference type="ARBA" id="ARBA00023157"/>
    </source>
</evidence>
<organism evidence="8 9">
    <name type="scientific">Kalanchoe fedtschenkoi</name>
    <name type="common">Lavender scallops</name>
    <name type="synonym">South American air plant</name>
    <dbReference type="NCBI Taxonomy" id="63787"/>
    <lineage>
        <taxon>Eukaryota</taxon>
        <taxon>Viridiplantae</taxon>
        <taxon>Streptophyta</taxon>
        <taxon>Embryophyta</taxon>
        <taxon>Tracheophyta</taxon>
        <taxon>Spermatophyta</taxon>
        <taxon>Magnoliopsida</taxon>
        <taxon>eudicotyledons</taxon>
        <taxon>Gunneridae</taxon>
        <taxon>Pentapetalae</taxon>
        <taxon>Saxifragales</taxon>
        <taxon>Crassulaceae</taxon>
        <taxon>Kalanchoe</taxon>
    </lineage>
</organism>
<dbReference type="PANTHER" id="PTHR33136:SF4">
    <property type="entry name" value="PROTEIN RALF-LIKE 32"/>
    <property type="match status" value="1"/>
</dbReference>
<evidence type="ECO:0000313" key="9">
    <source>
        <dbReference type="Proteomes" id="UP000594263"/>
    </source>
</evidence>
<dbReference type="OMA" id="GSISECN"/>
<dbReference type="EnsemblPlants" id="Kaladp0053s0439.1.v1.1">
    <property type="protein sequence ID" value="Kaladp0053s0439.1.v1.1.CDS.1"/>
    <property type="gene ID" value="Kaladp0053s0439.v1.1"/>
</dbReference>
<dbReference type="Proteomes" id="UP000594263">
    <property type="component" value="Unplaced"/>
</dbReference>